<dbReference type="PANTHER" id="PTHR46517:SF1">
    <property type="entry name" value="FRUCTOSE-2,6-BISPHOSPHATASE TIGAR"/>
    <property type="match status" value="1"/>
</dbReference>
<organism evidence="2 3">
    <name type="scientific">Peptoniphilus ovalis</name>
    <dbReference type="NCBI Taxonomy" id="2841503"/>
    <lineage>
        <taxon>Bacteria</taxon>
        <taxon>Bacillati</taxon>
        <taxon>Bacillota</taxon>
        <taxon>Tissierellia</taxon>
        <taxon>Tissierellales</taxon>
        <taxon>Peptoniphilaceae</taxon>
        <taxon>Peptoniphilus</taxon>
    </lineage>
</organism>
<dbReference type="InterPro" id="IPR051695">
    <property type="entry name" value="Phosphoglycerate_Mutase"/>
</dbReference>
<dbReference type="PANTHER" id="PTHR46517">
    <property type="entry name" value="FRUCTOSE-2,6-BISPHOSPHATASE TIGAR"/>
    <property type="match status" value="1"/>
</dbReference>
<dbReference type="RefSeq" id="WP_216548035.1">
    <property type="nucleotide sequence ID" value="NZ_JAHLQO010000001.1"/>
</dbReference>
<comment type="caution">
    <text evidence="2">The sequence shown here is derived from an EMBL/GenBank/DDBJ whole genome shotgun (WGS) entry which is preliminary data.</text>
</comment>
<evidence type="ECO:0000313" key="3">
    <source>
        <dbReference type="Proteomes" id="UP000783742"/>
    </source>
</evidence>
<protein>
    <submittedName>
        <fullName evidence="2">Histidine phosphatase family protein</fullName>
    </submittedName>
</protein>
<evidence type="ECO:0000256" key="1">
    <source>
        <dbReference type="ARBA" id="ARBA00022801"/>
    </source>
</evidence>
<keyword evidence="1" id="KW-0378">Hydrolase</keyword>
<dbReference type="Pfam" id="PF00300">
    <property type="entry name" value="His_Phos_1"/>
    <property type="match status" value="1"/>
</dbReference>
<dbReference type="CDD" id="cd07067">
    <property type="entry name" value="HP_PGM_like"/>
    <property type="match status" value="1"/>
</dbReference>
<proteinExistence type="predicted"/>
<name>A0ABS6FDT4_9FIRM</name>
<evidence type="ECO:0000313" key="2">
    <source>
        <dbReference type="EMBL" id="MBU5668346.1"/>
    </source>
</evidence>
<accession>A0ABS6FDT4</accession>
<dbReference type="EMBL" id="JAHLQO010000001">
    <property type="protein sequence ID" value="MBU5668346.1"/>
    <property type="molecule type" value="Genomic_DNA"/>
</dbReference>
<keyword evidence="3" id="KW-1185">Reference proteome</keyword>
<reference evidence="2 3" key="1">
    <citation type="submission" date="2021-06" db="EMBL/GenBank/DDBJ databases">
        <authorList>
            <person name="Sun Q."/>
            <person name="Li D."/>
        </authorList>
    </citation>
    <scope>NUCLEOTIDE SEQUENCE [LARGE SCALE GENOMIC DNA]</scope>
    <source>
        <strain evidence="2 3">MSJ-1</strain>
    </source>
</reference>
<dbReference type="SMART" id="SM00855">
    <property type="entry name" value="PGAM"/>
    <property type="match status" value="1"/>
</dbReference>
<dbReference type="Proteomes" id="UP000783742">
    <property type="component" value="Unassembled WGS sequence"/>
</dbReference>
<gene>
    <name evidence="2" type="ORF">KQI68_00680</name>
</gene>
<sequence length="201" mass="23457">MRIYFTRHGETEWNKEDIIQGHLDSPLTDKGIEMGKSLREKSKDIKFDKIYSSDLKRALDTAKLIAGDREVITTPLLREINVGDWSGRKITDVKVEDSELYNDYFNHPEKYNRDDGESIFDLMNRVEKFFEEAIYPEEDENILIVAHGVTIVAMFDIIEKIAVKDFWSNRVRRNGEFNIVDYKDGEFKIIKKAPKNSVDSI</sequence>
<dbReference type="InterPro" id="IPR013078">
    <property type="entry name" value="His_Pase_superF_clade-1"/>
</dbReference>